<feature type="region of interest" description="Disordered" evidence="1">
    <location>
        <begin position="163"/>
        <end position="184"/>
    </location>
</feature>
<dbReference type="EMBL" id="CAUYUE010000017">
    <property type="protein sequence ID" value="CAK0787593.1"/>
    <property type="molecule type" value="Genomic_DNA"/>
</dbReference>
<evidence type="ECO:0000313" key="3">
    <source>
        <dbReference type="Proteomes" id="UP001314263"/>
    </source>
</evidence>
<protein>
    <submittedName>
        <fullName evidence="2">Uncharacterized protein</fullName>
    </submittedName>
</protein>
<keyword evidence="3" id="KW-1185">Reference proteome</keyword>
<accession>A0AAV1IJT2</accession>
<proteinExistence type="predicted"/>
<name>A0AAV1IJT2_9CHLO</name>
<evidence type="ECO:0000313" key="2">
    <source>
        <dbReference type="EMBL" id="CAK0787593.1"/>
    </source>
</evidence>
<reference evidence="2 3" key="1">
    <citation type="submission" date="2023-10" db="EMBL/GenBank/DDBJ databases">
        <authorList>
            <person name="Maclean D."/>
            <person name="Macfadyen A."/>
        </authorList>
    </citation>
    <scope>NUCLEOTIDE SEQUENCE [LARGE SCALE GENOMIC DNA]</scope>
</reference>
<dbReference type="AlphaFoldDB" id="A0AAV1IJT2"/>
<evidence type="ECO:0000256" key="1">
    <source>
        <dbReference type="SAM" id="MobiDB-lite"/>
    </source>
</evidence>
<organism evidence="2 3">
    <name type="scientific">Coccomyxa viridis</name>
    <dbReference type="NCBI Taxonomy" id="1274662"/>
    <lineage>
        <taxon>Eukaryota</taxon>
        <taxon>Viridiplantae</taxon>
        <taxon>Chlorophyta</taxon>
        <taxon>core chlorophytes</taxon>
        <taxon>Trebouxiophyceae</taxon>
        <taxon>Trebouxiophyceae incertae sedis</taxon>
        <taxon>Coccomyxaceae</taxon>
        <taxon>Coccomyxa</taxon>
    </lineage>
</organism>
<dbReference type="Proteomes" id="UP001314263">
    <property type="component" value="Unassembled WGS sequence"/>
</dbReference>
<comment type="caution">
    <text evidence="2">The sequence shown here is derived from an EMBL/GenBank/DDBJ whole genome shotgun (WGS) entry which is preliminary data.</text>
</comment>
<gene>
    <name evidence="2" type="ORF">CVIRNUC_010815</name>
</gene>
<sequence length="184" mass="20206">MVSVDSIRGSDEVTVKAVSEVAFTGIKSPKLGVQMTLKRVLEQLQQGVATADYSMDRRHGEGQAIANIRFREFQADMVGKYGDAAWGGLDNFIRSPDCQAEVTDTLDTTWALISDKPDAMKLYGAQNGKGYTYKLERHMRRIFLQAKEENQKMKAALVATPSVVHGNGENADPNEDANNVAPDP</sequence>